<dbReference type="SUPFAM" id="SSF48371">
    <property type="entry name" value="ARM repeat"/>
    <property type="match status" value="1"/>
</dbReference>
<keyword evidence="12" id="KW-1185">Reference proteome</keyword>
<comment type="subcellular location">
    <subcellularLocation>
        <location evidence="2">Cytoplasm</location>
    </subcellularLocation>
    <subcellularLocation>
        <location evidence="1">Nucleus</location>
    </subcellularLocation>
</comment>
<keyword evidence="7" id="KW-0539">Nucleus</keyword>
<dbReference type="PANTHER" id="PTHR10527">
    <property type="entry name" value="IMPORTIN BETA"/>
    <property type="match status" value="1"/>
</dbReference>
<dbReference type="InterPro" id="IPR011989">
    <property type="entry name" value="ARM-like"/>
</dbReference>
<organism evidence="11 12">
    <name type="scientific">Somion occarium</name>
    <dbReference type="NCBI Taxonomy" id="3059160"/>
    <lineage>
        <taxon>Eukaryota</taxon>
        <taxon>Fungi</taxon>
        <taxon>Dikarya</taxon>
        <taxon>Basidiomycota</taxon>
        <taxon>Agaricomycotina</taxon>
        <taxon>Agaricomycetes</taxon>
        <taxon>Polyporales</taxon>
        <taxon>Cerrenaceae</taxon>
        <taxon>Somion</taxon>
    </lineage>
</organism>
<evidence type="ECO:0000256" key="1">
    <source>
        <dbReference type="ARBA" id="ARBA00004123"/>
    </source>
</evidence>
<keyword evidence="6" id="KW-0653">Protein transport</keyword>
<evidence type="ECO:0000256" key="3">
    <source>
        <dbReference type="ARBA" id="ARBA00022448"/>
    </source>
</evidence>
<keyword evidence="4" id="KW-0963">Cytoplasm</keyword>
<feature type="region of interest" description="Disordered" evidence="8">
    <location>
        <begin position="273"/>
        <end position="313"/>
    </location>
</feature>
<evidence type="ECO:0000256" key="6">
    <source>
        <dbReference type="ARBA" id="ARBA00022927"/>
    </source>
</evidence>
<proteinExistence type="predicted"/>
<protein>
    <recommendedName>
        <fullName evidence="13">ARM repeat-containing protein</fullName>
    </recommendedName>
</protein>
<gene>
    <name evidence="11" type="ORF">GFSPODELE1_LOCUS8657</name>
</gene>
<evidence type="ECO:0000313" key="11">
    <source>
        <dbReference type="EMBL" id="CAL1712079.1"/>
    </source>
</evidence>
<feature type="domain" description="IPO4/5-like TPR repeats" evidence="10">
    <location>
        <begin position="112"/>
        <end position="262"/>
    </location>
</feature>
<keyword evidence="3" id="KW-0813">Transport</keyword>
<feature type="domain" description="Importin subunit beta-1/Transportin-1-like TPR repeats" evidence="9">
    <location>
        <begin position="510"/>
        <end position="684"/>
    </location>
</feature>
<dbReference type="InterPro" id="IPR058584">
    <property type="entry name" value="IMB1_TNPO1-like_TPR"/>
</dbReference>
<evidence type="ECO:0008006" key="13">
    <source>
        <dbReference type="Google" id="ProtNLM"/>
    </source>
</evidence>
<accession>A0ABP1DYI5</accession>
<dbReference type="Pfam" id="PF13513">
    <property type="entry name" value="HEAT_EZ"/>
    <property type="match status" value="1"/>
</dbReference>
<dbReference type="InterPro" id="IPR016024">
    <property type="entry name" value="ARM-type_fold"/>
</dbReference>
<dbReference type="Pfam" id="PF25780">
    <property type="entry name" value="TPR_IPO5"/>
    <property type="match status" value="1"/>
</dbReference>
<dbReference type="InterPro" id="IPR057672">
    <property type="entry name" value="TPR_IPO4/5"/>
</dbReference>
<reference evidence="12" key="1">
    <citation type="submission" date="2024-04" db="EMBL/GenBank/DDBJ databases">
        <authorList>
            <person name="Shaw F."/>
            <person name="Minotto A."/>
        </authorList>
    </citation>
    <scope>NUCLEOTIDE SEQUENCE [LARGE SCALE GENOMIC DNA]</scope>
</reference>
<evidence type="ECO:0000259" key="9">
    <source>
        <dbReference type="Pfam" id="PF25574"/>
    </source>
</evidence>
<dbReference type="Pfam" id="PF25574">
    <property type="entry name" value="TPR_IMB1"/>
    <property type="match status" value="1"/>
</dbReference>
<dbReference type="Pfam" id="PF18808">
    <property type="entry name" value="Importin_rep_4"/>
    <property type="match status" value="1"/>
</dbReference>
<dbReference type="InterPro" id="IPR041653">
    <property type="entry name" value="Importin_rep_4"/>
</dbReference>
<evidence type="ECO:0000256" key="2">
    <source>
        <dbReference type="ARBA" id="ARBA00004496"/>
    </source>
</evidence>
<evidence type="ECO:0000313" key="12">
    <source>
        <dbReference type="Proteomes" id="UP001497453"/>
    </source>
</evidence>
<evidence type="ECO:0000256" key="5">
    <source>
        <dbReference type="ARBA" id="ARBA00022737"/>
    </source>
</evidence>
<keyword evidence="5" id="KW-0677">Repeat</keyword>
<evidence type="ECO:0000256" key="8">
    <source>
        <dbReference type="SAM" id="MobiDB-lite"/>
    </source>
</evidence>
<evidence type="ECO:0000259" key="10">
    <source>
        <dbReference type="Pfam" id="PF25780"/>
    </source>
</evidence>
<dbReference type="Gene3D" id="1.25.10.10">
    <property type="entry name" value="Leucine-rich Repeat Variant"/>
    <property type="match status" value="1"/>
</dbReference>
<dbReference type="InterPro" id="IPR040122">
    <property type="entry name" value="Importin_beta"/>
</dbReference>
<sequence length="921" mass="101302">MENVVPPQITTELTQILSNLVLGDNEIRSNAEKAVNERLEQTPELYLLALTQFATAADTEVMRSFSLVLLRRLLFRSPVNQRLSLYDQLSAHALSTLERLLLHSLSHEPSVVVRRKAVDTVCDLANNAMSRGRPWHALQAQSFSMAESNDALARESAFRVFAGCPNLIMDLQTETVLAVLEKGLQDPQSVEVRHAALRASVSFLSATEHNQLAQVMSLMYPMLNTLPYLSHSQLPSFLSTLTPLASSHPQLFAPHLHNLLKFLPGLIIPSSDPGPTPTVARPNPAGGSSFVFPPPSADEKGKSPATGDLSADDEEAEEVRKAALEFMLSLSEARPSMVRRVDGWTTAIVRGCLASMGEIPEEETTIWLEADPAEDPTDDTYPHVYEQSLDRLACALGGKAVLPPAFSDIPGMLASHDWRMRHAGLMAIAAIAEGTAKVMQNELGRIVDLVTPMFADPHPRVRYAACQCIGQLCTDLEEVIQEQYHQQLLNVLIHTLEAPEPRVHAHAAAALINFCEGVERDILLPYLDPIVERLLKLLNPGASGEGKQPKRYVQEQAITTLAMVADASEATFAKHYSAIMPLLLNVLQNANTPEYRKLRVKAMECAGLIAIAVGRDVFRPDSAQFIELLMRIQNSPPDPSDTMLGHYLIATWAKVCQAMGPEFEPYLPVVMPPLLIAASAKADVSVYDEDESAEEKDGWETISMDGRQVGIKTSAIEEKCQAFETLVIYCSTLGPRFAPYLSQSLELVLPSLRFFFHEGVREASAMLVPMLLHCGKLSNTLTHQMVSASFSQLVNCIGIENDVSFLASLYKCFSDSLRVVGGPTALPQEIQDGVIEATKRQLQALADRRKSRANLPANDIRDDKEELMLLEEMEDFALEDMGKMLHAFDANHPLLVAISSVRELGLHLGQWDSSEEGGHEG</sequence>
<dbReference type="InterPro" id="IPR041389">
    <property type="entry name" value="Importin_rep_6"/>
</dbReference>
<evidence type="ECO:0000256" key="7">
    <source>
        <dbReference type="ARBA" id="ARBA00023242"/>
    </source>
</evidence>
<name>A0ABP1DYI5_9APHY</name>
<dbReference type="Proteomes" id="UP001497453">
    <property type="component" value="Chromosome 6"/>
</dbReference>
<dbReference type="Pfam" id="PF18829">
    <property type="entry name" value="Importin_rep_6"/>
    <property type="match status" value="1"/>
</dbReference>
<evidence type="ECO:0000256" key="4">
    <source>
        <dbReference type="ARBA" id="ARBA00022490"/>
    </source>
</evidence>
<dbReference type="EMBL" id="OZ037949">
    <property type="protein sequence ID" value="CAL1712079.1"/>
    <property type="molecule type" value="Genomic_DNA"/>
</dbReference>